<keyword evidence="3" id="KW-1185">Reference proteome</keyword>
<feature type="compositionally biased region" description="Basic and acidic residues" evidence="1">
    <location>
        <begin position="253"/>
        <end position="271"/>
    </location>
</feature>
<comment type="caution">
    <text evidence="2">The sequence shown here is derived from an EMBL/GenBank/DDBJ whole genome shotgun (WGS) entry which is preliminary data.</text>
</comment>
<reference evidence="2" key="2">
    <citation type="submission" date="2021-01" db="EMBL/GenBank/DDBJ databases">
        <authorList>
            <person name="Schikora-Tamarit M.A."/>
        </authorList>
    </citation>
    <scope>NUCLEOTIDE SEQUENCE</scope>
    <source>
        <strain evidence="2">CBS6075</strain>
    </source>
</reference>
<evidence type="ECO:0000256" key="1">
    <source>
        <dbReference type="SAM" id="MobiDB-lite"/>
    </source>
</evidence>
<evidence type="ECO:0000313" key="2">
    <source>
        <dbReference type="EMBL" id="KAH3668910.1"/>
    </source>
</evidence>
<feature type="region of interest" description="Disordered" evidence="1">
    <location>
        <begin position="249"/>
        <end position="274"/>
    </location>
</feature>
<accession>A0A9P8PC05</accession>
<organism evidence="2 3">
    <name type="scientific">Ogataea philodendri</name>
    <dbReference type="NCBI Taxonomy" id="1378263"/>
    <lineage>
        <taxon>Eukaryota</taxon>
        <taxon>Fungi</taxon>
        <taxon>Dikarya</taxon>
        <taxon>Ascomycota</taxon>
        <taxon>Saccharomycotina</taxon>
        <taxon>Pichiomycetes</taxon>
        <taxon>Pichiales</taxon>
        <taxon>Pichiaceae</taxon>
        <taxon>Ogataea</taxon>
    </lineage>
</organism>
<dbReference type="GeneID" id="70234632"/>
<evidence type="ECO:0000313" key="3">
    <source>
        <dbReference type="Proteomes" id="UP000769157"/>
    </source>
</evidence>
<sequence>MLGKACVYVSPGSASLSQQVYAFEKIKDSRVRVADVVIVHNSHQSERLVQGREEFCCLGLLLVFHDGEPLVQDREQFVFPGQERDAFHDGWLNNLASRETAPDHGRHEISPLMYLEVNVARSFKLSVAPSSVRKLVPVGCSCNVGELSVFPEDWSDVLVGSVWIQRLSPWLFHVGKLLIGDQVQALKNHQGRFLQVHGVEMEMVHLLGVQQLLAHLDHQFSTNVSDLGVVVLDRVQSIAEMLWDGNLRPAGSSHERSVGTNRHDSRNDRNGDSQIPAIFTPVDEVLDIVEHLCDNEVCSGILFLLQMLKSLGTIWFFWVSFRIACNTNAEVVAIVLLDMADQILSIHKVAGRLRPVNRWIASKSQNVLTTTIVGRLQSLVDQTRLHVSTCQMHTGLQPKHCGSRVDHFRSEGT</sequence>
<dbReference type="AlphaFoldDB" id="A0A9P8PC05"/>
<protein>
    <submittedName>
        <fullName evidence="2">Uncharacterized protein</fullName>
    </submittedName>
</protein>
<proteinExistence type="predicted"/>
<dbReference type="EMBL" id="JAEUBE010000158">
    <property type="protein sequence ID" value="KAH3668910.1"/>
    <property type="molecule type" value="Genomic_DNA"/>
</dbReference>
<dbReference type="RefSeq" id="XP_046063324.1">
    <property type="nucleotide sequence ID" value="XM_046203559.1"/>
</dbReference>
<gene>
    <name evidence="2" type="ORF">OGAPHI_002665</name>
</gene>
<dbReference type="Proteomes" id="UP000769157">
    <property type="component" value="Unassembled WGS sequence"/>
</dbReference>
<name>A0A9P8PC05_9ASCO</name>
<reference evidence="2" key="1">
    <citation type="journal article" date="2021" name="Open Biol.">
        <title>Shared evolutionary footprints suggest mitochondrial oxidative damage underlies multiple complex I losses in fungi.</title>
        <authorList>
            <person name="Schikora-Tamarit M.A."/>
            <person name="Marcet-Houben M."/>
            <person name="Nosek J."/>
            <person name="Gabaldon T."/>
        </authorList>
    </citation>
    <scope>NUCLEOTIDE SEQUENCE</scope>
    <source>
        <strain evidence="2">CBS6075</strain>
    </source>
</reference>